<dbReference type="Proteomes" id="UP000245884">
    <property type="component" value="Unassembled WGS sequence"/>
</dbReference>
<feature type="transmembrane region" description="Helical" evidence="6">
    <location>
        <begin position="427"/>
        <end position="447"/>
    </location>
</feature>
<reference evidence="8 9" key="1">
    <citation type="journal article" date="2018" name="Mol. Biol. Evol.">
        <title>Broad Genomic Sampling Reveals a Smut Pathogenic Ancestry of the Fungal Clade Ustilaginomycotina.</title>
        <authorList>
            <person name="Kijpornyongpan T."/>
            <person name="Mondo S.J."/>
            <person name="Barry K."/>
            <person name="Sandor L."/>
            <person name="Lee J."/>
            <person name="Lipzen A."/>
            <person name="Pangilinan J."/>
            <person name="LaButti K."/>
            <person name="Hainaut M."/>
            <person name="Henrissat B."/>
            <person name="Grigoriev I.V."/>
            <person name="Spatafora J.W."/>
            <person name="Aime M.C."/>
        </authorList>
    </citation>
    <scope>NUCLEOTIDE SEQUENCE [LARGE SCALE GENOMIC DNA]</scope>
    <source>
        <strain evidence="8 9">MCA 5214</strain>
    </source>
</reference>
<feature type="transmembrane region" description="Helical" evidence="6">
    <location>
        <begin position="459"/>
        <end position="478"/>
    </location>
</feature>
<dbReference type="PROSITE" id="PS50850">
    <property type="entry name" value="MFS"/>
    <property type="match status" value="1"/>
</dbReference>
<dbReference type="GO" id="GO:0005886">
    <property type="term" value="C:plasma membrane"/>
    <property type="evidence" value="ECO:0007669"/>
    <property type="project" value="TreeGrafter"/>
</dbReference>
<keyword evidence="3 6" id="KW-1133">Transmembrane helix</keyword>
<dbReference type="RefSeq" id="XP_025359706.1">
    <property type="nucleotide sequence ID" value="XM_025508671.1"/>
</dbReference>
<gene>
    <name evidence="8" type="ORF">BDZ90DRAFT_265599</name>
</gene>
<dbReference type="PANTHER" id="PTHR23508:SF10">
    <property type="entry name" value="CARBOXYLIC ACID TRANSPORTER PROTEIN HOMOLOG"/>
    <property type="match status" value="1"/>
</dbReference>
<evidence type="ECO:0000256" key="2">
    <source>
        <dbReference type="ARBA" id="ARBA00022692"/>
    </source>
</evidence>
<proteinExistence type="predicted"/>
<evidence type="ECO:0000313" key="8">
    <source>
        <dbReference type="EMBL" id="PWN25094.1"/>
    </source>
</evidence>
<feature type="transmembrane region" description="Helical" evidence="6">
    <location>
        <begin position="336"/>
        <end position="355"/>
    </location>
</feature>
<dbReference type="InterPro" id="IPR036259">
    <property type="entry name" value="MFS_trans_sf"/>
</dbReference>
<dbReference type="Gene3D" id="1.20.1250.20">
    <property type="entry name" value="MFS general substrate transporter like domains"/>
    <property type="match status" value="1"/>
</dbReference>
<feature type="transmembrane region" description="Helical" evidence="6">
    <location>
        <begin position="245"/>
        <end position="266"/>
    </location>
</feature>
<dbReference type="GO" id="GO:0046943">
    <property type="term" value="F:carboxylic acid transmembrane transporter activity"/>
    <property type="evidence" value="ECO:0007669"/>
    <property type="project" value="TreeGrafter"/>
</dbReference>
<evidence type="ECO:0000256" key="3">
    <source>
        <dbReference type="ARBA" id="ARBA00022989"/>
    </source>
</evidence>
<keyword evidence="4 6" id="KW-0472">Membrane</keyword>
<feature type="domain" description="Major facilitator superfamily (MFS) profile" evidence="7">
    <location>
        <begin position="63"/>
        <end position="481"/>
    </location>
</feature>
<accession>A0A316UJI8</accession>
<dbReference type="PANTHER" id="PTHR23508">
    <property type="entry name" value="CARBOXYLIC ACID TRANSPORTER PROTEIN HOMOLOG"/>
    <property type="match status" value="1"/>
</dbReference>
<evidence type="ECO:0000313" key="9">
    <source>
        <dbReference type="Proteomes" id="UP000245884"/>
    </source>
</evidence>
<dbReference type="GeneID" id="37030494"/>
<feature type="region of interest" description="Disordered" evidence="5">
    <location>
        <begin position="522"/>
        <end position="545"/>
    </location>
</feature>
<dbReference type="STRING" id="1569628.A0A316UJI8"/>
<feature type="transmembrane region" description="Helical" evidence="6">
    <location>
        <begin position="159"/>
        <end position="181"/>
    </location>
</feature>
<feature type="transmembrane region" description="Helical" evidence="6">
    <location>
        <begin position="301"/>
        <end position="324"/>
    </location>
</feature>
<dbReference type="EMBL" id="KZ819677">
    <property type="protein sequence ID" value="PWN25094.1"/>
    <property type="molecule type" value="Genomic_DNA"/>
</dbReference>
<feature type="transmembrane region" description="Helical" evidence="6">
    <location>
        <begin position="131"/>
        <end position="153"/>
    </location>
</feature>
<evidence type="ECO:0000256" key="1">
    <source>
        <dbReference type="ARBA" id="ARBA00004141"/>
    </source>
</evidence>
<evidence type="ECO:0000256" key="5">
    <source>
        <dbReference type="SAM" id="MobiDB-lite"/>
    </source>
</evidence>
<sequence>MLKRLLSSTLLPPFPLLQLHSSQWSLLNTTRSTSLVATLYHDDTTAIANPKLAHKAKWSDLFTVLAAGAALISDGYQNNLMTLLNPLFATRYGKVEYSSAVSTRVSNSLLVGAILGQVSIGVVCDRVGRKSAIIAATLLLFLGAVFATAATAVNGDVSALFWWFTIARGATGVGLGGEYPTSSASASEASNERYGREKRSTIFILCTNVVLSMGGPLAVSCFLIVLSATSYGNTSSPLDLKRLDITWRVCAGIGAVLPLSVIYFRLKMLNSKLYRQGAIKHNVPYFLFLKRYWRRMIGTTMVWFLYDFVAFSNGAFSGSIIASVLKNPTLKRTAEYQLLLGALALPGAFIGAWLVKLIGTKWQLVTGFTGYIVLGLIIGLAWDKIIDIPVLFVILYALLTSSGNLGPGSICGLIASDSYPSALRGSAYGLSAAIGKVGAAVGTEVFTPIQNGIGKKYTFIVAAGVGVLGVLLALFTVVDTTKLNLEEEDRKWEAYLVEHGWKGVVGCDETAFGVKEGLKAEHRVEEQQDDGLRQRSVKDGGSDSE</sequence>
<protein>
    <submittedName>
        <fullName evidence="8">MFS general substrate transporter</fullName>
    </submittedName>
</protein>
<evidence type="ECO:0000256" key="6">
    <source>
        <dbReference type="SAM" id="Phobius"/>
    </source>
</evidence>
<dbReference type="AlphaFoldDB" id="A0A316UJI8"/>
<dbReference type="InterPro" id="IPR005828">
    <property type="entry name" value="MFS_sugar_transport-like"/>
</dbReference>
<evidence type="ECO:0000256" key="4">
    <source>
        <dbReference type="ARBA" id="ARBA00023136"/>
    </source>
</evidence>
<feature type="transmembrane region" description="Helical" evidence="6">
    <location>
        <begin position="202"/>
        <end position="225"/>
    </location>
</feature>
<name>A0A316UJI8_9BASI</name>
<keyword evidence="2 6" id="KW-0812">Transmembrane</keyword>
<organism evidence="8 9">
    <name type="scientific">Jaminaea rosea</name>
    <dbReference type="NCBI Taxonomy" id="1569628"/>
    <lineage>
        <taxon>Eukaryota</taxon>
        <taxon>Fungi</taxon>
        <taxon>Dikarya</taxon>
        <taxon>Basidiomycota</taxon>
        <taxon>Ustilaginomycotina</taxon>
        <taxon>Exobasidiomycetes</taxon>
        <taxon>Microstromatales</taxon>
        <taxon>Microstromatales incertae sedis</taxon>
        <taxon>Jaminaea</taxon>
    </lineage>
</organism>
<dbReference type="Pfam" id="PF00083">
    <property type="entry name" value="Sugar_tr"/>
    <property type="match status" value="1"/>
</dbReference>
<dbReference type="OrthoDB" id="2153661at2759"/>
<feature type="transmembrane region" description="Helical" evidence="6">
    <location>
        <begin position="362"/>
        <end position="382"/>
    </location>
</feature>
<dbReference type="InterPro" id="IPR020846">
    <property type="entry name" value="MFS_dom"/>
</dbReference>
<keyword evidence="9" id="KW-1185">Reference proteome</keyword>
<feature type="transmembrane region" description="Helical" evidence="6">
    <location>
        <begin position="388"/>
        <end position="415"/>
    </location>
</feature>
<evidence type="ECO:0000259" key="7">
    <source>
        <dbReference type="PROSITE" id="PS50850"/>
    </source>
</evidence>
<dbReference type="SUPFAM" id="SSF103473">
    <property type="entry name" value="MFS general substrate transporter"/>
    <property type="match status" value="1"/>
</dbReference>
<comment type="subcellular location">
    <subcellularLocation>
        <location evidence="1">Membrane</location>
        <topology evidence="1">Multi-pass membrane protein</topology>
    </subcellularLocation>
</comment>